<keyword evidence="1" id="KW-0408">Iron</keyword>
<dbReference type="EMBL" id="CP002432">
    <property type="protein sequence ID" value="ADU66755.1"/>
    <property type="molecule type" value="Genomic_DNA"/>
</dbReference>
<keyword evidence="4" id="KW-1185">Reference proteome</keyword>
<evidence type="ECO:0000313" key="4">
    <source>
        <dbReference type="Proteomes" id="UP000002572"/>
    </source>
</evidence>
<accession>E6W2T0</accession>
<evidence type="ECO:0000259" key="2">
    <source>
        <dbReference type="SMART" id="SM00899"/>
    </source>
</evidence>
<organism evidence="3 4">
    <name type="scientific">Desulfurispirillum indicum (strain ATCC BAA-1389 / DSM 22839 / S5)</name>
    <dbReference type="NCBI Taxonomy" id="653733"/>
    <lineage>
        <taxon>Bacteria</taxon>
        <taxon>Pseudomonadati</taxon>
        <taxon>Chrysiogenota</taxon>
        <taxon>Chrysiogenia</taxon>
        <taxon>Chrysiogenales</taxon>
        <taxon>Chrysiogenaceae</taxon>
        <taxon>Desulfurispirillum</taxon>
    </lineage>
</organism>
<dbReference type="OrthoDB" id="9811076at2"/>
<dbReference type="SMART" id="SM00899">
    <property type="entry name" value="FeoA"/>
    <property type="match status" value="1"/>
</dbReference>
<proteinExistence type="predicted"/>
<sequence>MKSCTLYTASRKKRCILESIPDEKLLQSLGIRSGVELSIVSRQPFGGPVTIKLGDRCLAISKSIAEQISIREVG</sequence>
<dbReference type="InterPro" id="IPR007167">
    <property type="entry name" value="Fe-transptr_FeoA-like"/>
</dbReference>
<dbReference type="STRING" id="653733.Selin_2035"/>
<dbReference type="InterPro" id="IPR038157">
    <property type="entry name" value="FeoA_core_dom"/>
</dbReference>
<dbReference type="Pfam" id="PF04023">
    <property type="entry name" value="FeoA"/>
    <property type="match status" value="1"/>
</dbReference>
<dbReference type="KEGG" id="din:Selin_2035"/>
<reference evidence="3 4" key="1">
    <citation type="submission" date="2010-12" db="EMBL/GenBank/DDBJ databases">
        <title>Complete sequence of Desulfurispirillum indicum S5.</title>
        <authorList>
            <consortium name="US DOE Joint Genome Institute"/>
            <person name="Lucas S."/>
            <person name="Copeland A."/>
            <person name="Lapidus A."/>
            <person name="Cheng J.-F."/>
            <person name="Goodwin L."/>
            <person name="Pitluck S."/>
            <person name="Chertkov O."/>
            <person name="Held B."/>
            <person name="Detter J.C."/>
            <person name="Han C."/>
            <person name="Tapia R."/>
            <person name="Land M."/>
            <person name="Hauser L."/>
            <person name="Kyrpides N."/>
            <person name="Ivanova N."/>
            <person name="Mikhailova N."/>
            <person name="Haggblom M."/>
            <person name="Rauschenbach I."/>
            <person name="Bini E."/>
            <person name="Woyke T."/>
        </authorList>
    </citation>
    <scope>NUCLEOTIDE SEQUENCE [LARGE SCALE GENOMIC DNA]</scope>
    <source>
        <strain evidence="4">ATCC BAA-1389 / DSM 22839 / S5</strain>
    </source>
</reference>
<dbReference type="InParanoid" id="E6W2T0"/>
<dbReference type="Gene3D" id="2.30.30.90">
    <property type="match status" value="1"/>
</dbReference>
<feature type="domain" description="Ferrous iron transporter FeoA-like" evidence="2">
    <location>
        <begin position="4"/>
        <end position="72"/>
    </location>
</feature>
<dbReference type="HOGENOM" id="CLU_150646_10_1_0"/>
<name>E6W2T0_DESIS</name>
<dbReference type="AlphaFoldDB" id="E6W2T0"/>
<dbReference type="InterPro" id="IPR008988">
    <property type="entry name" value="Transcriptional_repressor_C"/>
</dbReference>
<dbReference type="Proteomes" id="UP000002572">
    <property type="component" value="Chromosome"/>
</dbReference>
<gene>
    <name evidence="3" type="ordered locus">Selin_2035</name>
</gene>
<dbReference type="eggNOG" id="COG1918">
    <property type="taxonomic scope" value="Bacteria"/>
</dbReference>
<dbReference type="RefSeq" id="WP_013506635.1">
    <property type="nucleotide sequence ID" value="NC_014836.1"/>
</dbReference>
<protein>
    <submittedName>
        <fullName evidence="3">FeoA family protein</fullName>
    </submittedName>
</protein>
<dbReference type="GO" id="GO:0046914">
    <property type="term" value="F:transition metal ion binding"/>
    <property type="evidence" value="ECO:0007669"/>
    <property type="project" value="InterPro"/>
</dbReference>
<evidence type="ECO:0000313" key="3">
    <source>
        <dbReference type="EMBL" id="ADU66755.1"/>
    </source>
</evidence>
<dbReference type="SUPFAM" id="SSF50037">
    <property type="entry name" value="C-terminal domain of transcriptional repressors"/>
    <property type="match status" value="1"/>
</dbReference>
<evidence type="ECO:0000256" key="1">
    <source>
        <dbReference type="ARBA" id="ARBA00023004"/>
    </source>
</evidence>